<dbReference type="InterPro" id="IPR027417">
    <property type="entry name" value="P-loop_NTPase"/>
</dbReference>
<dbReference type="PANTHER" id="PTHR38467">
    <property type="match status" value="1"/>
</dbReference>
<dbReference type="Proteomes" id="UP000447355">
    <property type="component" value="Unassembled WGS sequence"/>
</dbReference>
<dbReference type="Gene3D" id="1.10.8.730">
    <property type="match status" value="1"/>
</dbReference>
<dbReference type="AlphaFoldDB" id="A0A845GH13"/>
<gene>
    <name evidence="2" type="primary">traC</name>
    <name evidence="2" type="ORF">GTP90_02420</name>
</gene>
<dbReference type="PANTHER" id="PTHR38467:SF1">
    <property type="entry name" value="CONJUGATIVE TRANSFER: ASSEMBLY"/>
    <property type="match status" value="1"/>
</dbReference>
<dbReference type="InterPro" id="IPR053155">
    <property type="entry name" value="F-pilin_assembly_TraC"/>
</dbReference>
<evidence type="ECO:0000313" key="2">
    <source>
        <dbReference type="EMBL" id="MYM92712.1"/>
    </source>
</evidence>
<organism evidence="2 3">
    <name type="scientific">Duganella vulcania</name>
    <dbReference type="NCBI Taxonomy" id="2692166"/>
    <lineage>
        <taxon>Bacteria</taxon>
        <taxon>Pseudomonadati</taxon>
        <taxon>Pseudomonadota</taxon>
        <taxon>Betaproteobacteria</taxon>
        <taxon>Burkholderiales</taxon>
        <taxon>Oxalobacteraceae</taxon>
        <taxon>Telluria group</taxon>
        <taxon>Duganella</taxon>
    </lineage>
</organism>
<accession>A0A845GH13</accession>
<dbReference type="Gene3D" id="3.40.50.300">
    <property type="entry name" value="P-loop containing nucleotide triphosphate hydrolases"/>
    <property type="match status" value="1"/>
</dbReference>
<comment type="caution">
    <text evidence="2">The sequence shown here is derived from an EMBL/GenBank/DDBJ whole genome shotgun (WGS) entry which is preliminary data.</text>
</comment>
<dbReference type="InterPro" id="IPR025955">
    <property type="entry name" value="TraC/Conjuga_ATPase"/>
</dbReference>
<dbReference type="Pfam" id="PF19044">
    <property type="entry name" value="P-loop_TraG"/>
    <property type="match status" value="1"/>
</dbReference>
<feature type="domain" description="TraG P-loop" evidence="1">
    <location>
        <begin position="449"/>
        <end position="810"/>
    </location>
</feature>
<dbReference type="RefSeq" id="WP_161081970.1">
    <property type="nucleotide sequence ID" value="NZ_WWCX01000001.1"/>
</dbReference>
<dbReference type="NCBIfam" id="TIGR02746">
    <property type="entry name" value="TraC-F-type"/>
    <property type="match status" value="1"/>
</dbReference>
<evidence type="ECO:0000313" key="3">
    <source>
        <dbReference type="Proteomes" id="UP000447355"/>
    </source>
</evidence>
<dbReference type="InterPro" id="IPR043964">
    <property type="entry name" value="P-loop_TraG"/>
</dbReference>
<dbReference type="EMBL" id="WWCX01000001">
    <property type="protein sequence ID" value="MYM92712.1"/>
    <property type="molecule type" value="Genomic_DNA"/>
</dbReference>
<dbReference type="InterPro" id="IPR014117">
    <property type="entry name" value="TraC-F-type"/>
</dbReference>
<reference evidence="2" key="1">
    <citation type="submission" date="2019-12" db="EMBL/GenBank/DDBJ databases">
        <title>Novel species isolated from a subtropical stream in China.</title>
        <authorList>
            <person name="Lu H."/>
        </authorList>
    </citation>
    <scope>NUCLEOTIDE SEQUENCE [LARGE SCALE GENOMIC DNA]</scope>
    <source>
        <strain evidence="2">FT81W</strain>
    </source>
</reference>
<sequence>MSSAAIQAIINRETPAHLIPVLAHDRQTGLYYTEDGYLGFCFVSNPMLYGGDDIADKINVLLCAGFPAHSFLSFLQYSSPDISQFCMGVRNMRAGFLADKVVNDPTGVLQESLDAKIEMFEECVARPIESRNKTRVRDIVIMVSGKIPCENFGQPSDADYVRARELCTSLKQSLESVGLPSVQVPPEYYIHFMGTILNWGENAEWKSPETAYEYDEETMIRDQIFDLESRIDLDRKGLFVGKKRVSALSPKRLPDYMSLASAHALLGDPRTGSKGIRQNFACCLNVYFPEPHKEKASLDNQRNFVQYQAFGPMLSFVPRIGLKKQSFDDLYEAMGRGDTVVKICPFFLLFTDSDTEANEAVANMISYYREIGYQLQEDRFITLPLLLQALPLCQDKELVKMLFRYHTVATSHAAQLVPIVGDWKGTGSPALCFVSRNGQIMGIDLFDSNTNYNLTIAAASGSGKSFLTNEIIVSYLNMGAQVWVVDVGRSYLKLAKGLGGDFIEFSKQSNICINPFPLVKDYEEEADMLLGIVVAMASPTEKISDFQSSRLREVLKDNFEKFGAKLTIDNIAAGLKADVDNRVKDLGEQLFPFTSKGEYGRYFNGENNVSFKAAFTVLELEELKLRKHLQSVVLLQLIFQIQQAMFLGSKERKKLLIIDEAWDLLTSSGDMSKFMENGYRRFRKYNAAGITVTQSLNDLYSNPSGIAIAENSAHIFMLGQRAETIDAIKTSKRLSLSDGVLELIKTVNTVKGVYSEIFFYTGSGAGIGRLVVDRFSQLVYSTHPDEVSAVMNRMDQGMNIKEAIKDVIEQERVGVAA</sequence>
<evidence type="ECO:0000259" key="1">
    <source>
        <dbReference type="Pfam" id="PF19044"/>
    </source>
</evidence>
<proteinExistence type="predicted"/>
<dbReference type="Pfam" id="PF11130">
    <property type="entry name" value="TraC_F_IV"/>
    <property type="match status" value="1"/>
</dbReference>
<dbReference type="SUPFAM" id="SSF52540">
    <property type="entry name" value="P-loop containing nucleoside triphosphate hydrolases"/>
    <property type="match status" value="1"/>
</dbReference>
<protein>
    <submittedName>
        <fullName evidence="2">Type IV secretion system protein TraC</fullName>
    </submittedName>
</protein>
<name>A0A845GH13_9BURK</name>